<dbReference type="GO" id="GO:0002949">
    <property type="term" value="P:tRNA threonylcarbamoyladenosine modification"/>
    <property type="evidence" value="ECO:0007669"/>
    <property type="project" value="InterPro"/>
</dbReference>
<keyword evidence="8" id="KW-0067">ATP-binding</keyword>
<keyword evidence="4" id="KW-0963">Cytoplasm</keyword>
<evidence type="ECO:0000256" key="3">
    <source>
        <dbReference type="ARBA" id="ARBA00019010"/>
    </source>
</evidence>
<dbReference type="Proteomes" id="UP000282483">
    <property type="component" value="Chromosome"/>
</dbReference>
<dbReference type="GO" id="GO:0046872">
    <property type="term" value="F:metal ion binding"/>
    <property type="evidence" value="ECO:0007669"/>
    <property type="project" value="UniProtKB-KW"/>
</dbReference>
<keyword evidence="6" id="KW-0479">Metal-binding</keyword>
<keyword evidence="12" id="KW-1185">Reference proteome</keyword>
<sequence length="156" mass="18060">MSEYLINHEQETQQLAEKLAAHCPKNKRLIIFLKGELGAGKTTFTRFFLRALGHHAAVKSPTYTLIESYELAKQLIFHLDLYRLQTAREILEMGLYDEFDQLAIWLIEWPERAQSFLPPADILLTLSLLDSQRIARLLPQTPLGEQILKKMETSEH</sequence>
<evidence type="ECO:0000256" key="5">
    <source>
        <dbReference type="ARBA" id="ARBA00022694"/>
    </source>
</evidence>
<keyword evidence="5" id="KW-0819">tRNA processing</keyword>
<dbReference type="AlphaFoldDB" id="A0A2Z5UVD6"/>
<organism evidence="11 12">
    <name type="scientific">Candidatus Rickettsiella viridis</name>
    <dbReference type="NCBI Taxonomy" id="676208"/>
    <lineage>
        <taxon>Bacteria</taxon>
        <taxon>Pseudomonadati</taxon>
        <taxon>Pseudomonadota</taxon>
        <taxon>Gammaproteobacteria</taxon>
        <taxon>Legionellales</taxon>
        <taxon>Coxiellaceae</taxon>
        <taxon>Rickettsiella</taxon>
    </lineage>
</organism>
<evidence type="ECO:0000256" key="10">
    <source>
        <dbReference type="ARBA" id="ARBA00032441"/>
    </source>
</evidence>
<comment type="subcellular location">
    <subcellularLocation>
        <location evidence="1">Cytoplasm</location>
    </subcellularLocation>
</comment>
<reference evidence="11 12" key="1">
    <citation type="submission" date="2017-03" db="EMBL/GenBank/DDBJ databases">
        <title>The genome sequence of Candidatus Rickettsiella viridis.</title>
        <authorList>
            <person name="Nikoh N."/>
            <person name="Tsuchida T."/>
            <person name="Yamaguchi K."/>
            <person name="Maeda T."/>
            <person name="Shigenobu S."/>
            <person name="Fukatsu T."/>
        </authorList>
    </citation>
    <scope>NUCLEOTIDE SEQUENCE [LARGE SCALE GENOMIC DNA]</scope>
    <source>
        <strain evidence="11 12">Ap-RA04</strain>
    </source>
</reference>
<dbReference type="PANTHER" id="PTHR33540">
    <property type="entry name" value="TRNA THREONYLCARBAMOYLADENOSINE BIOSYNTHESIS PROTEIN TSAE"/>
    <property type="match status" value="1"/>
</dbReference>
<dbReference type="InterPro" id="IPR027417">
    <property type="entry name" value="P-loop_NTPase"/>
</dbReference>
<keyword evidence="9" id="KW-0460">Magnesium</keyword>
<dbReference type="KEGG" id="rvi:RVIR1_04090"/>
<evidence type="ECO:0000313" key="11">
    <source>
        <dbReference type="EMBL" id="BBB14923.1"/>
    </source>
</evidence>
<gene>
    <name evidence="11" type="primary">yijK</name>
    <name evidence="11" type="ORF">RVIR1_04090</name>
</gene>
<protein>
    <recommendedName>
        <fullName evidence="3">tRNA threonylcarbamoyladenosine biosynthesis protein TsaE</fullName>
    </recommendedName>
    <alternativeName>
        <fullName evidence="10">t(6)A37 threonylcarbamoyladenosine biosynthesis protein TsaE</fullName>
    </alternativeName>
</protein>
<dbReference type="RefSeq" id="WP_126322431.1">
    <property type="nucleotide sequence ID" value="NZ_AP018005.1"/>
</dbReference>
<dbReference type="OrthoDB" id="9800307at2"/>
<evidence type="ECO:0000256" key="4">
    <source>
        <dbReference type="ARBA" id="ARBA00022490"/>
    </source>
</evidence>
<dbReference type="EMBL" id="AP018005">
    <property type="protein sequence ID" value="BBB14923.1"/>
    <property type="molecule type" value="Genomic_DNA"/>
</dbReference>
<evidence type="ECO:0000313" key="12">
    <source>
        <dbReference type="Proteomes" id="UP000282483"/>
    </source>
</evidence>
<dbReference type="InterPro" id="IPR003442">
    <property type="entry name" value="T6A_TsaE"/>
</dbReference>
<evidence type="ECO:0000256" key="2">
    <source>
        <dbReference type="ARBA" id="ARBA00007599"/>
    </source>
</evidence>
<keyword evidence="7" id="KW-0547">Nucleotide-binding</keyword>
<proteinExistence type="inferred from homology"/>
<dbReference type="GO" id="GO:0005737">
    <property type="term" value="C:cytoplasm"/>
    <property type="evidence" value="ECO:0007669"/>
    <property type="project" value="UniProtKB-SubCell"/>
</dbReference>
<name>A0A2Z5UVD6_9COXI</name>
<dbReference type="Gene3D" id="3.40.50.300">
    <property type="entry name" value="P-loop containing nucleotide triphosphate hydrolases"/>
    <property type="match status" value="1"/>
</dbReference>
<comment type="similarity">
    <text evidence="2">Belongs to the TsaE family.</text>
</comment>
<dbReference type="Pfam" id="PF02367">
    <property type="entry name" value="TsaE"/>
    <property type="match status" value="1"/>
</dbReference>
<dbReference type="GO" id="GO:0005524">
    <property type="term" value="F:ATP binding"/>
    <property type="evidence" value="ECO:0007669"/>
    <property type="project" value="UniProtKB-KW"/>
</dbReference>
<accession>A0A2Z5UVD6</accession>
<evidence type="ECO:0000256" key="9">
    <source>
        <dbReference type="ARBA" id="ARBA00022842"/>
    </source>
</evidence>
<evidence type="ECO:0000256" key="6">
    <source>
        <dbReference type="ARBA" id="ARBA00022723"/>
    </source>
</evidence>
<evidence type="ECO:0000256" key="8">
    <source>
        <dbReference type="ARBA" id="ARBA00022840"/>
    </source>
</evidence>
<dbReference type="NCBIfam" id="TIGR00150">
    <property type="entry name" value="T6A_YjeE"/>
    <property type="match status" value="1"/>
</dbReference>
<dbReference type="PANTHER" id="PTHR33540:SF2">
    <property type="entry name" value="TRNA THREONYLCARBAMOYLADENOSINE BIOSYNTHESIS PROTEIN TSAE"/>
    <property type="match status" value="1"/>
</dbReference>
<evidence type="ECO:0000256" key="7">
    <source>
        <dbReference type="ARBA" id="ARBA00022741"/>
    </source>
</evidence>
<dbReference type="SUPFAM" id="SSF52540">
    <property type="entry name" value="P-loop containing nucleoside triphosphate hydrolases"/>
    <property type="match status" value="1"/>
</dbReference>
<evidence type="ECO:0000256" key="1">
    <source>
        <dbReference type="ARBA" id="ARBA00004496"/>
    </source>
</evidence>